<feature type="transmembrane region" description="Helical" evidence="1">
    <location>
        <begin position="59"/>
        <end position="84"/>
    </location>
</feature>
<keyword evidence="1" id="KW-0812">Transmembrane</keyword>
<sequence>MLGALGPILASLAAVDIASFVRKFKRNAVIYAFVLVFLLTAYVLGIAALAIYLGQSWGLPMGLIAVAGGALVLAFILYISAILANQAEERRKREIAAANNRKAMMVTAAATALPAVAKSRSLVILAVAGGLGFVAMKVLPSIFGLGRRPSDTDER</sequence>
<protein>
    <submittedName>
        <fullName evidence="2">Uncharacterized protein</fullName>
    </submittedName>
</protein>
<proteinExistence type="predicted"/>
<organism evidence="2 3">
    <name type="scientific">Neorhizobium lilium</name>
    <dbReference type="NCBI Taxonomy" id="2503024"/>
    <lineage>
        <taxon>Bacteria</taxon>
        <taxon>Pseudomonadati</taxon>
        <taxon>Pseudomonadota</taxon>
        <taxon>Alphaproteobacteria</taxon>
        <taxon>Hyphomicrobiales</taxon>
        <taxon>Rhizobiaceae</taxon>
        <taxon>Rhizobium/Agrobacterium group</taxon>
        <taxon>Neorhizobium</taxon>
    </lineage>
</organism>
<dbReference type="RefSeq" id="WP_128443195.1">
    <property type="nucleotide sequence ID" value="NZ_SBIP01000002.1"/>
</dbReference>
<keyword evidence="3" id="KW-1185">Reference proteome</keyword>
<keyword evidence="1" id="KW-0472">Membrane</keyword>
<feature type="transmembrane region" description="Helical" evidence="1">
    <location>
        <begin position="28"/>
        <end position="53"/>
    </location>
</feature>
<name>A0A444LJP8_9HYPH</name>
<evidence type="ECO:0000313" key="3">
    <source>
        <dbReference type="Proteomes" id="UP000287687"/>
    </source>
</evidence>
<gene>
    <name evidence="2" type="ORF">EPK99_11695</name>
</gene>
<dbReference type="OrthoDB" id="8403462at2"/>
<reference evidence="2 3" key="1">
    <citation type="submission" date="2019-01" db="EMBL/GenBank/DDBJ databases">
        <title>The draft genome of Rhizobium sp. 24NR.</title>
        <authorList>
            <person name="Liu L."/>
            <person name="Liang L."/>
            <person name="Shi S."/>
            <person name="Xu L."/>
            <person name="Wang X."/>
            <person name="Li L."/>
            <person name="Zhang X."/>
        </authorList>
    </citation>
    <scope>NUCLEOTIDE SEQUENCE [LARGE SCALE GENOMIC DNA]</scope>
    <source>
        <strain evidence="2 3">24NR</strain>
    </source>
</reference>
<feature type="transmembrane region" description="Helical" evidence="1">
    <location>
        <begin position="122"/>
        <end position="143"/>
    </location>
</feature>
<evidence type="ECO:0000256" key="1">
    <source>
        <dbReference type="SAM" id="Phobius"/>
    </source>
</evidence>
<evidence type="ECO:0000313" key="2">
    <source>
        <dbReference type="EMBL" id="RWX79220.1"/>
    </source>
</evidence>
<comment type="caution">
    <text evidence="2">The sequence shown here is derived from an EMBL/GenBank/DDBJ whole genome shotgun (WGS) entry which is preliminary data.</text>
</comment>
<accession>A0A444LJP8</accession>
<dbReference type="AlphaFoldDB" id="A0A444LJP8"/>
<dbReference type="Proteomes" id="UP000287687">
    <property type="component" value="Unassembled WGS sequence"/>
</dbReference>
<keyword evidence="1" id="KW-1133">Transmembrane helix</keyword>
<dbReference type="EMBL" id="SBIP01000002">
    <property type="protein sequence ID" value="RWX79220.1"/>
    <property type="molecule type" value="Genomic_DNA"/>
</dbReference>